<dbReference type="SMART" id="SM00320">
    <property type="entry name" value="WD40"/>
    <property type="match status" value="3"/>
</dbReference>
<name>A0A9W8MSC6_9AGAR</name>
<dbReference type="Proteomes" id="UP001148786">
    <property type="component" value="Unassembled WGS sequence"/>
</dbReference>
<evidence type="ECO:0000256" key="4">
    <source>
        <dbReference type="SAM" id="Phobius"/>
    </source>
</evidence>
<gene>
    <name evidence="5" type="ORF">NLJ89_g10208</name>
</gene>
<evidence type="ECO:0000256" key="3">
    <source>
        <dbReference type="PROSITE-ProRule" id="PRU00221"/>
    </source>
</evidence>
<feature type="transmembrane region" description="Helical" evidence="4">
    <location>
        <begin position="222"/>
        <end position="242"/>
    </location>
</feature>
<dbReference type="InterPro" id="IPR001680">
    <property type="entry name" value="WD40_rpt"/>
</dbReference>
<comment type="caution">
    <text evidence="5">The sequence shown here is derived from an EMBL/GenBank/DDBJ whole genome shotgun (WGS) entry which is preliminary data.</text>
</comment>
<feature type="repeat" description="WD" evidence="3">
    <location>
        <begin position="18"/>
        <end position="52"/>
    </location>
</feature>
<keyword evidence="4" id="KW-1133">Transmembrane helix</keyword>
<keyword evidence="2" id="KW-0677">Repeat</keyword>
<dbReference type="Pfam" id="PF00400">
    <property type="entry name" value="WD40"/>
    <property type="match status" value="1"/>
</dbReference>
<accession>A0A9W8MSC6</accession>
<evidence type="ECO:0000256" key="2">
    <source>
        <dbReference type="ARBA" id="ARBA00022737"/>
    </source>
</evidence>
<dbReference type="PROSITE" id="PS50082">
    <property type="entry name" value="WD_REPEATS_2"/>
    <property type="match status" value="1"/>
</dbReference>
<keyword evidence="4" id="KW-0812">Transmembrane</keyword>
<keyword evidence="1 3" id="KW-0853">WD repeat</keyword>
<organism evidence="5 6">
    <name type="scientific">Agrocybe chaxingu</name>
    <dbReference type="NCBI Taxonomy" id="84603"/>
    <lineage>
        <taxon>Eukaryota</taxon>
        <taxon>Fungi</taxon>
        <taxon>Dikarya</taxon>
        <taxon>Basidiomycota</taxon>
        <taxon>Agaricomycotina</taxon>
        <taxon>Agaricomycetes</taxon>
        <taxon>Agaricomycetidae</taxon>
        <taxon>Agaricales</taxon>
        <taxon>Agaricineae</taxon>
        <taxon>Strophariaceae</taxon>
        <taxon>Agrocybe</taxon>
    </lineage>
</organism>
<evidence type="ECO:0000313" key="6">
    <source>
        <dbReference type="Proteomes" id="UP001148786"/>
    </source>
</evidence>
<dbReference type="PROSITE" id="PS00678">
    <property type="entry name" value="WD_REPEATS_1"/>
    <property type="match status" value="1"/>
</dbReference>
<dbReference type="PANTHER" id="PTHR44019">
    <property type="entry name" value="WD REPEAT-CONTAINING PROTEIN 55"/>
    <property type="match status" value="1"/>
</dbReference>
<dbReference type="OrthoDB" id="3238562at2759"/>
<dbReference type="Gene3D" id="2.130.10.10">
    <property type="entry name" value="YVTN repeat-like/Quinoprotein amine dehydrogenase"/>
    <property type="match status" value="2"/>
</dbReference>
<dbReference type="InterPro" id="IPR036322">
    <property type="entry name" value="WD40_repeat_dom_sf"/>
</dbReference>
<keyword evidence="6" id="KW-1185">Reference proteome</keyword>
<dbReference type="PANTHER" id="PTHR44019:SF8">
    <property type="entry name" value="POC1 CENTRIOLAR PROTEIN HOMOLOG"/>
    <property type="match status" value="1"/>
</dbReference>
<dbReference type="InterPro" id="IPR050505">
    <property type="entry name" value="WDR55/POC1"/>
</dbReference>
<reference evidence="5" key="1">
    <citation type="submission" date="2022-07" db="EMBL/GenBank/DDBJ databases">
        <title>Genome Sequence of Agrocybe chaxingu.</title>
        <authorList>
            <person name="Buettner E."/>
        </authorList>
    </citation>
    <scope>NUCLEOTIDE SEQUENCE</scope>
    <source>
        <strain evidence="5">MP-N11</strain>
    </source>
</reference>
<dbReference type="SUPFAM" id="SSF50978">
    <property type="entry name" value="WD40 repeat-like"/>
    <property type="match status" value="1"/>
</dbReference>
<dbReference type="InterPro" id="IPR019775">
    <property type="entry name" value="WD40_repeat_CS"/>
</dbReference>
<dbReference type="PROSITE" id="PS50294">
    <property type="entry name" value="WD_REPEATS_REGION"/>
    <property type="match status" value="1"/>
</dbReference>
<proteinExistence type="predicted"/>
<dbReference type="InterPro" id="IPR015943">
    <property type="entry name" value="WD40/YVTN_repeat-like_dom_sf"/>
</dbReference>
<evidence type="ECO:0000313" key="5">
    <source>
        <dbReference type="EMBL" id="KAJ3498536.1"/>
    </source>
</evidence>
<sequence length="316" mass="35007">MFSALFKNSEEYRLRTRLQGSTSPINCLAFTADGKLLASGGDDESIRIWDIEGKGEHIIIFGLESGVMISKLAATGADNWIKNLKTSVGGACLSIDQNLLLVDNLVKGFDVYSYPHTSPSDSFTIKRGKTYLQDSVFLEDGSSIGCGSDHGKIYLYSLETTKCVQTLKHGSKITMVQALDACSNNNYHLIASGTTEKRPKIHIWEKSSGPKRQRERDHGCNWVFLLVILNLSVLVAVVVALAGDEGQQYLLQGSKFFTVEGGFRALPTVVVQPRHSEPSELKKLSDAVYQRAKEGMMKRGVDLEDPEWRQRLEESL</sequence>
<keyword evidence="4" id="KW-0472">Membrane</keyword>
<dbReference type="AlphaFoldDB" id="A0A9W8MSC6"/>
<protein>
    <submittedName>
        <fullName evidence="5">Uncharacterized protein</fullName>
    </submittedName>
</protein>
<dbReference type="EMBL" id="JANKHO010001792">
    <property type="protein sequence ID" value="KAJ3498536.1"/>
    <property type="molecule type" value="Genomic_DNA"/>
</dbReference>
<evidence type="ECO:0000256" key="1">
    <source>
        <dbReference type="ARBA" id="ARBA00022574"/>
    </source>
</evidence>